<reference evidence="15" key="1">
    <citation type="submission" date="2018-10" db="EMBL/GenBank/DDBJ databases">
        <title>De novo assembly of a Great Dane genome.</title>
        <authorList>
            <person name="Kidd J.M."/>
            <person name="Pendleton A.L."/>
            <person name="Shen F."/>
            <person name="Emery S."/>
        </authorList>
    </citation>
    <scope>NUCLEOTIDE SEQUENCE [LARGE SCALE GENOMIC DNA]</scope>
    <source>
        <strain evidence="15">Great Dane</strain>
    </source>
</reference>
<dbReference type="InterPro" id="IPR035969">
    <property type="entry name" value="Rab-GAP_TBC_sf"/>
</dbReference>
<dbReference type="AlphaFoldDB" id="A0A8C0RUI5"/>
<evidence type="ECO:0000313" key="16">
    <source>
        <dbReference type="Proteomes" id="UP000694542"/>
    </source>
</evidence>
<feature type="domain" description="BROMI N-terminal" evidence="13">
    <location>
        <begin position="37"/>
        <end position="163"/>
    </location>
</feature>
<feature type="domain" description="BROMI middle region" evidence="12">
    <location>
        <begin position="199"/>
        <end position="606"/>
    </location>
</feature>
<dbReference type="FunFam" id="1.10.472.80:FF:000031">
    <property type="entry name" value="TBC1 domain family, member 32"/>
    <property type="match status" value="1"/>
</dbReference>
<dbReference type="Gene3D" id="1.10.472.80">
    <property type="entry name" value="Ypt/Rab-GAP domain of gyp1p, domain 3"/>
    <property type="match status" value="1"/>
</dbReference>
<evidence type="ECO:0000256" key="3">
    <source>
        <dbReference type="ARBA" id="ARBA00022473"/>
    </source>
</evidence>
<dbReference type="InterPro" id="IPR039156">
    <property type="entry name" value="PHAF1/BROMI"/>
</dbReference>
<dbReference type="Pfam" id="PF14961">
    <property type="entry name" value="BROMI"/>
    <property type="match status" value="1"/>
</dbReference>
<dbReference type="SUPFAM" id="SSF47923">
    <property type="entry name" value="Ypt/Rab-GAP domain of gyp1p"/>
    <property type="match status" value="1"/>
</dbReference>
<dbReference type="Ensembl" id="ENSCAFT00040000737.1">
    <property type="protein sequence ID" value="ENSCAFP00040000619.1"/>
    <property type="gene ID" value="ENSCAFG00040000161.1"/>
</dbReference>
<comment type="function">
    <text evidence="7">Required for high-level Shh responses in the developing neural tube. Together with CDK20, controls the structure of the primary cilium by coordinating assembly of the ciliary membrane and axoneme, allowing GLI2 to be properly activated in response to Shh signaling.</text>
</comment>
<evidence type="ECO:0000256" key="2">
    <source>
        <dbReference type="ARBA" id="ARBA00004496"/>
    </source>
</evidence>
<sequence length="1230" mass="141726">MRVRSAAAFAPTGRDGRVRCFLAGRMAQSSGEDAVVLQAMLRQLFQSVKEKITGAPSLECAEEILVHLEETDENFHNYEFVKYLRQHICNTLGSMIEEEMEKWTSDQNQAEESGYDTVVQHVTKRTQESKEYKEMMHSLKNIMMVVVESMINKFEEDEIRNQERQKKIQKEKSNNSYCTDNCSDSDSSFNQSYKFCQGKLQLILDQLDPGQPKEVRYEALQTLCSAPPSDVLNCENWTTLCEKLTMSLSDPDPVFSDRILKFYAQTFTLSPLHMTKEIYTSLAKYLKLYFLSRENHIPTLSTGIDISNPNVICLLKKVRLLNEYQKEAPSFWIRHPEKYMEEIVENTLSLLSVKHDQSHLVSQKNLDPIYFFALVDTKAVWFKKWMHAYYSRTAVLRLLEKKYKSLITTAVQQCFQYFDLCEAMKVNEILSHSKHCGNKQKTFFYSGQELQYIYFIHSLCLLGRLLIYTQGRRLFPIKLKSRKDLVSLTDLLVLFTQLIYYSPSCPKMTSAAHLDNYSPASMVTEVLQILCDQKECAVECLYNNTVIEALLQPIHNLMKETKAAPNCSEAALIHIADILARIASVEEGLTLLLYGENMNSSEEKSMAWEENLLDDLLNFAATPKGLLFLQRTGAINECVTFMFNRYAKKLQISRHKKFGYGVLVTQVASTAAGAIALQSSGFINALITELWANLECGRDDVRVTHPRSTPVDPIDRSCQKSFLGLVNLLPYPAVYELVGNQDLPNKAEYSLREVPTCVLDILDRLIILNSEAKIRSLFNYEQSHIFGLRLLSVLCCDLDTLLLLEAQYQVSEMLLNAQEENILETSESHRHFIIDGLSVERNHVLVRINFIGGPMERILPPRVLEKGDDPYPWPMFSSYPLPTCYLSEVTRNADLKQDNDLGKLLLHFKMSDKQTEWIENCRRQFCKMMKAKPDIISGSALLELLEKFVLHLSESPSECYFPSVEYTATDANVKNESLSSVQQLGIKMTVRYGKFLNLLKDSAENDLTLVLKHCERFLKQQQAPIKSSLLCLQGSYAGHDWFVSSLFMIMLGDKEKTLRFLQQFSRLLISAFLWLPRLHISRYLPTDTIESGIHPVYFCSTHYIEMLLKVEVPLVFSAFHMSGFAPSQICLLWITQCFWNYLDWIEICHYIATCVFLGPDYQVYICIAIFKHLQQDILQHTQTQDLQVFLKEEALHGFRVSDYFEYMEILEQNYRPVVLRDMQNVRVQNT</sequence>
<dbReference type="InterPro" id="IPR055392">
    <property type="entry name" value="BROMI_C"/>
</dbReference>
<dbReference type="PANTHER" id="PTHR13465:SF3">
    <property type="entry name" value="PROTEIN BROAD-MINDED"/>
    <property type="match status" value="1"/>
</dbReference>
<accession>A0A8C0RUI5</accession>
<organism evidence="15 16">
    <name type="scientific">Canis lupus familiaris</name>
    <name type="common">Dog</name>
    <name type="synonym">Canis familiaris</name>
    <dbReference type="NCBI Taxonomy" id="9615"/>
    <lineage>
        <taxon>Eukaryota</taxon>
        <taxon>Metazoa</taxon>
        <taxon>Chordata</taxon>
        <taxon>Craniata</taxon>
        <taxon>Vertebrata</taxon>
        <taxon>Euteleostomi</taxon>
        <taxon>Mammalia</taxon>
        <taxon>Eutheria</taxon>
        <taxon>Laurasiatheria</taxon>
        <taxon>Carnivora</taxon>
        <taxon>Caniformia</taxon>
        <taxon>Canidae</taxon>
        <taxon>Canis</taxon>
    </lineage>
</organism>
<comment type="subcellular location">
    <subcellularLocation>
        <location evidence="1">Cell projection</location>
        <location evidence="1">Cilium</location>
    </subcellularLocation>
    <subcellularLocation>
        <location evidence="2">Cytoplasm</location>
    </subcellularLocation>
</comment>
<evidence type="ECO:0000256" key="6">
    <source>
        <dbReference type="ARBA" id="ARBA00023273"/>
    </source>
</evidence>
<protein>
    <recommendedName>
        <fullName evidence="9">Protein broad-minded</fullName>
    </recommendedName>
    <alternativeName>
        <fullName evidence="10">TBC1 domain family member 32</fullName>
    </alternativeName>
</protein>
<feature type="compositionally biased region" description="Basic and acidic residues" evidence="11">
    <location>
        <begin position="160"/>
        <end position="173"/>
    </location>
</feature>
<keyword evidence="6" id="KW-0966">Cell projection</keyword>
<reference evidence="15" key="2">
    <citation type="submission" date="2025-08" db="UniProtKB">
        <authorList>
            <consortium name="Ensembl"/>
        </authorList>
    </citation>
    <scope>IDENTIFICATION</scope>
</reference>
<evidence type="ECO:0000256" key="10">
    <source>
        <dbReference type="ARBA" id="ARBA00075916"/>
    </source>
</evidence>
<evidence type="ECO:0000256" key="7">
    <source>
        <dbReference type="ARBA" id="ARBA00054310"/>
    </source>
</evidence>
<evidence type="ECO:0000256" key="4">
    <source>
        <dbReference type="ARBA" id="ARBA00022490"/>
    </source>
</evidence>
<dbReference type="Proteomes" id="UP000694542">
    <property type="component" value="Chromosome 1"/>
</dbReference>
<evidence type="ECO:0000259" key="14">
    <source>
        <dbReference type="Pfam" id="PF23440"/>
    </source>
</evidence>
<evidence type="ECO:0000256" key="5">
    <source>
        <dbReference type="ARBA" id="ARBA00023069"/>
    </source>
</evidence>
<evidence type="ECO:0000259" key="13">
    <source>
        <dbReference type="Pfam" id="PF23431"/>
    </source>
</evidence>
<evidence type="ECO:0000256" key="9">
    <source>
        <dbReference type="ARBA" id="ARBA00067690"/>
    </source>
</evidence>
<keyword evidence="3" id="KW-0217">Developmental protein</keyword>
<evidence type="ECO:0000256" key="1">
    <source>
        <dbReference type="ARBA" id="ARBA00004138"/>
    </source>
</evidence>
<dbReference type="InterPro" id="IPR032735">
    <property type="entry name" value="BROMI_M"/>
</dbReference>
<dbReference type="InterPro" id="IPR055391">
    <property type="entry name" value="BROMI_N"/>
</dbReference>
<dbReference type="GO" id="GO:0005737">
    <property type="term" value="C:cytoplasm"/>
    <property type="evidence" value="ECO:0007669"/>
    <property type="project" value="UniProtKB-SubCell"/>
</dbReference>
<evidence type="ECO:0000259" key="12">
    <source>
        <dbReference type="Pfam" id="PF14961"/>
    </source>
</evidence>
<keyword evidence="4" id="KW-0963">Cytoplasm</keyword>
<dbReference type="GO" id="GO:0060271">
    <property type="term" value="P:cilium assembly"/>
    <property type="evidence" value="ECO:0007669"/>
    <property type="project" value="UniProtKB-ARBA"/>
</dbReference>
<dbReference type="GO" id="GO:0005929">
    <property type="term" value="C:cilium"/>
    <property type="evidence" value="ECO:0007669"/>
    <property type="project" value="UniProtKB-SubCell"/>
</dbReference>
<feature type="domain" description="BROMI C-terminal Rab TBC-like" evidence="14">
    <location>
        <begin position="794"/>
        <end position="1225"/>
    </location>
</feature>
<dbReference type="Pfam" id="PF23431">
    <property type="entry name" value="BROMI_N"/>
    <property type="match status" value="1"/>
</dbReference>
<proteinExistence type="predicted"/>
<evidence type="ECO:0000313" key="15">
    <source>
        <dbReference type="Ensembl" id="ENSCAFP00040000619.1"/>
    </source>
</evidence>
<evidence type="ECO:0000256" key="8">
    <source>
        <dbReference type="ARBA" id="ARBA00066189"/>
    </source>
</evidence>
<keyword evidence="5" id="KW-0969">Cilium</keyword>
<feature type="region of interest" description="Disordered" evidence="11">
    <location>
        <begin position="160"/>
        <end position="180"/>
    </location>
</feature>
<dbReference type="Pfam" id="PF23440">
    <property type="entry name" value="BROMI_C"/>
    <property type="match status" value="1"/>
</dbReference>
<name>A0A8C0RUI5_CANLF</name>
<dbReference type="PANTHER" id="PTHR13465">
    <property type="entry name" value="UPF0183 PROTEIN"/>
    <property type="match status" value="1"/>
</dbReference>
<comment type="subunit">
    <text evidence="8">Interacts with CDK20, which promotes CDK20 stability and function. Interacts with FAM149B1; may play a role in cilium assembly.</text>
</comment>
<evidence type="ECO:0000256" key="11">
    <source>
        <dbReference type="SAM" id="MobiDB-lite"/>
    </source>
</evidence>